<proteinExistence type="predicted"/>
<dbReference type="AlphaFoldDB" id="A0A0A2V1Q5"/>
<dbReference type="HOGENOM" id="CLU_2015946_0_0_1"/>
<reference evidence="1 2" key="1">
    <citation type="journal article" date="2011" name="PLoS Genet.">
        <title>Comparative genomic analysis of human fungal pathogens causing paracoccidioidomycosis.</title>
        <authorList>
            <person name="Desjardins C.A."/>
            <person name="Champion M.D."/>
            <person name="Holder J.W."/>
            <person name="Muszewska A."/>
            <person name="Goldberg J."/>
            <person name="Bailao A.M."/>
            <person name="Brigido M.M."/>
            <person name="Ferreira M.E."/>
            <person name="Garcia A.M."/>
            <person name="Grynberg M."/>
            <person name="Gujja S."/>
            <person name="Heiman D.I."/>
            <person name="Henn M.R."/>
            <person name="Kodira C.D."/>
            <person name="Leon-Narvaez H."/>
            <person name="Longo L.V."/>
            <person name="Ma L.J."/>
            <person name="Malavazi I."/>
            <person name="Matsuo A.L."/>
            <person name="Morais F.V."/>
            <person name="Pereira M."/>
            <person name="Rodriguez-Brito S."/>
            <person name="Sakthikumar S."/>
            <person name="Salem-Izacc S.M."/>
            <person name="Sykes S.M."/>
            <person name="Teixeira M.M."/>
            <person name="Vallejo M.C."/>
            <person name="Walter M.E."/>
            <person name="Yandava C."/>
            <person name="Young S."/>
            <person name="Zeng Q."/>
            <person name="Zucker J."/>
            <person name="Felipe M.S."/>
            <person name="Goldman G.H."/>
            <person name="Haas B.J."/>
            <person name="McEwen J.G."/>
            <person name="Nino-Vega G."/>
            <person name="Puccia R."/>
            <person name="San-Blas G."/>
            <person name="Soares C.M."/>
            <person name="Birren B.W."/>
            <person name="Cuomo C.A."/>
        </authorList>
    </citation>
    <scope>NUCLEOTIDE SEQUENCE [LARGE SCALE GENOMIC DNA]</scope>
    <source>
        <strain evidence="2">ATCC MYA-826 / Pb01</strain>
    </source>
</reference>
<protein>
    <submittedName>
        <fullName evidence="1">Uncharacterized protein</fullName>
    </submittedName>
</protein>
<accession>A0A0A2V1Q5</accession>
<dbReference type="VEuPathDB" id="FungiDB:PAAG_11537"/>
<dbReference type="KEGG" id="pbl:PAAG_11537"/>
<gene>
    <name evidence="1" type="ORF">PAAG_11537</name>
</gene>
<keyword evidence="2" id="KW-1185">Reference proteome</keyword>
<organism evidence="1 2">
    <name type="scientific">Paracoccidioides lutzii (strain ATCC MYA-826 / Pb01)</name>
    <name type="common">Paracoccidioides brasiliensis</name>
    <dbReference type="NCBI Taxonomy" id="502779"/>
    <lineage>
        <taxon>Eukaryota</taxon>
        <taxon>Fungi</taxon>
        <taxon>Dikarya</taxon>
        <taxon>Ascomycota</taxon>
        <taxon>Pezizomycotina</taxon>
        <taxon>Eurotiomycetes</taxon>
        <taxon>Eurotiomycetidae</taxon>
        <taxon>Onygenales</taxon>
        <taxon>Ajellomycetaceae</taxon>
        <taxon>Paracoccidioides</taxon>
    </lineage>
</organism>
<evidence type="ECO:0000313" key="1">
    <source>
        <dbReference type="EMBL" id="KGQ01691.1"/>
    </source>
</evidence>
<dbReference type="GeneID" id="26970501"/>
<sequence>MLCFPIEPLPAREDGLSRGQYVALRGAIAFQIVNDAARRSNAFYRHAVQRALSYELKARYYPALTLLSQYRIVSIRTSGTIGSLNLSANSKEIGYTILMKYREGQPLGILEISITPYTSAGKR</sequence>
<name>A0A0A2V1Q5_PARBA</name>
<dbReference type="RefSeq" id="XP_015703195.1">
    <property type="nucleotide sequence ID" value="XM_015847171.1"/>
</dbReference>
<dbReference type="EMBL" id="KN293997">
    <property type="protein sequence ID" value="KGQ01691.1"/>
    <property type="molecule type" value="Genomic_DNA"/>
</dbReference>
<dbReference type="Proteomes" id="UP000002059">
    <property type="component" value="Partially assembled WGS sequence"/>
</dbReference>
<evidence type="ECO:0000313" key="2">
    <source>
        <dbReference type="Proteomes" id="UP000002059"/>
    </source>
</evidence>